<accession>A0A1S1Q5T8</accession>
<dbReference type="AlphaFoldDB" id="A0A1S1Q5T8"/>
<reference evidence="3" key="1">
    <citation type="submission" date="2016-07" db="EMBL/GenBank/DDBJ databases">
        <title>Sequence Frankia sp. strain CcI1.17.</title>
        <authorList>
            <person name="Ghodhbane-Gtari F."/>
            <person name="Swanson E."/>
            <person name="Gueddou A."/>
            <person name="Morris K."/>
            <person name="Hezbri K."/>
            <person name="Ktari A."/>
            <person name="Nouioui I."/>
            <person name="Abebe-Akele F."/>
            <person name="Simpson S."/>
            <person name="Thomas K."/>
            <person name="Gtari M."/>
            <person name="Tisa L.S."/>
            <person name="Hurst S."/>
        </authorList>
    </citation>
    <scope>NUCLEOTIDE SEQUENCE [LARGE SCALE GENOMIC DNA]</scope>
    <source>
        <strain evidence="3">Cc1.17</strain>
    </source>
</reference>
<dbReference type="PANTHER" id="PTHR36451">
    <property type="entry name" value="PAPS-DEPENDENT SULFOTRANSFERASE STF3"/>
    <property type="match status" value="1"/>
</dbReference>
<feature type="region of interest" description="Disordered" evidence="1">
    <location>
        <begin position="137"/>
        <end position="157"/>
    </location>
</feature>
<dbReference type="OrthoDB" id="9777890at2"/>
<dbReference type="Proteomes" id="UP000179627">
    <property type="component" value="Unassembled WGS sequence"/>
</dbReference>
<evidence type="ECO:0000313" key="2">
    <source>
        <dbReference type="EMBL" id="OHV28482.1"/>
    </source>
</evidence>
<name>A0A1S1Q5T8_9ACTN</name>
<dbReference type="Gene3D" id="3.40.50.300">
    <property type="entry name" value="P-loop containing nucleotide triphosphate hydrolases"/>
    <property type="match status" value="1"/>
</dbReference>
<dbReference type="GO" id="GO:0016740">
    <property type="term" value="F:transferase activity"/>
    <property type="evidence" value="ECO:0007669"/>
    <property type="project" value="UniProtKB-KW"/>
</dbReference>
<sequence length="381" mass="43456">MTAHVELLDAARAETGLDDFGDDSFREGLELLTRALENEAQLNDAGQVALRRLLLGLLTQRLRIEDWYRRHPEIDDEQIVAPLIGLGLPRTGSTALSFLLAEDPNARSLRMWEATAPCPPPSTVRGSDPRIEVGRASVEERTRTSPRRGALVPASATGPTECQSLMALDFKAHYFQAFAYVPSYSKWLLDTDLTSTYRYELRTLKLLQWGFPAQPWRLKCPTHLLFLDHLDRVFPDARFVMTHRDPAEVMVSVADLYGAVATSFCDEIDLRYFGELNVEHWSVGMERALAFRDAGRGGRFYDIDFRAMQRDPIGEVRGLYAWLDEPVTPEFEAGMQRWWRENAEKREKNVHPDPATFGIDIDEIRPLFAGYTARTKHWTAR</sequence>
<protein>
    <submittedName>
        <fullName evidence="2">Sulfotransferase</fullName>
    </submittedName>
</protein>
<proteinExistence type="predicted"/>
<evidence type="ECO:0000313" key="3">
    <source>
        <dbReference type="Proteomes" id="UP000179627"/>
    </source>
</evidence>
<gene>
    <name evidence="2" type="ORF">CC117_30470</name>
</gene>
<organism evidence="2 3">
    <name type="scientific">Parafrankia colletiae</name>
    <dbReference type="NCBI Taxonomy" id="573497"/>
    <lineage>
        <taxon>Bacteria</taxon>
        <taxon>Bacillati</taxon>
        <taxon>Actinomycetota</taxon>
        <taxon>Actinomycetes</taxon>
        <taxon>Frankiales</taxon>
        <taxon>Frankiaceae</taxon>
        <taxon>Parafrankia</taxon>
    </lineage>
</organism>
<dbReference type="SUPFAM" id="SSF52540">
    <property type="entry name" value="P-loop containing nucleoside triphosphate hydrolases"/>
    <property type="match status" value="1"/>
</dbReference>
<comment type="caution">
    <text evidence="2">The sequence shown here is derived from an EMBL/GenBank/DDBJ whole genome shotgun (WGS) entry which is preliminary data.</text>
</comment>
<dbReference type="Pfam" id="PF13469">
    <property type="entry name" value="Sulfotransfer_3"/>
    <property type="match status" value="1"/>
</dbReference>
<dbReference type="EMBL" id="MBLM01000178">
    <property type="protein sequence ID" value="OHV28482.1"/>
    <property type="molecule type" value="Genomic_DNA"/>
</dbReference>
<dbReference type="PANTHER" id="PTHR36451:SF1">
    <property type="entry name" value="OMEGA-HYDROXY-BETA-DIHYDROMENAQUINONE-9 SULFOTRANSFERASE STF3"/>
    <property type="match status" value="1"/>
</dbReference>
<evidence type="ECO:0000256" key="1">
    <source>
        <dbReference type="SAM" id="MobiDB-lite"/>
    </source>
</evidence>
<dbReference type="InterPro" id="IPR027417">
    <property type="entry name" value="P-loop_NTPase"/>
</dbReference>
<dbReference type="RefSeq" id="WP_071091953.1">
    <property type="nucleotide sequence ID" value="NZ_MBLM01000178.1"/>
</dbReference>
<keyword evidence="3" id="KW-1185">Reference proteome</keyword>
<dbReference type="InterPro" id="IPR052736">
    <property type="entry name" value="Stf3_sulfotransferase"/>
</dbReference>
<keyword evidence="2" id="KW-0808">Transferase</keyword>